<name>U4LKZ2_PYROM</name>
<dbReference type="AlphaFoldDB" id="U4LKZ2"/>
<evidence type="ECO:0000313" key="2">
    <source>
        <dbReference type="Proteomes" id="UP000018144"/>
    </source>
</evidence>
<dbReference type="Proteomes" id="UP000018144">
    <property type="component" value="Unassembled WGS sequence"/>
</dbReference>
<sequence length="106" mass="11987">MAVWAASLLDVSPSYRVRTPHYSVAEVTLLHQEVRSEMLVVNPIITVEPHKRPIWYLNLKKSSQKSPDAARSSRHSCPWPYAHVTVTQVRPSLACMIDVVLSNHNS</sequence>
<evidence type="ECO:0000313" key="1">
    <source>
        <dbReference type="EMBL" id="CCX32764.1"/>
    </source>
</evidence>
<protein>
    <submittedName>
        <fullName evidence="1">Uncharacterized protein</fullName>
    </submittedName>
</protein>
<organism evidence="1 2">
    <name type="scientific">Pyronema omphalodes (strain CBS 100304)</name>
    <name type="common">Pyronema confluens</name>
    <dbReference type="NCBI Taxonomy" id="1076935"/>
    <lineage>
        <taxon>Eukaryota</taxon>
        <taxon>Fungi</taxon>
        <taxon>Dikarya</taxon>
        <taxon>Ascomycota</taxon>
        <taxon>Pezizomycotina</taxon>
        <taxon>Pezizomycetes</taxon>
        <taxon>Pezizales</taxon>
        <taxon>Pyronemataceae</taxon>
        <taxon>Pyronema</taxon>
    </lineage>
</organism>
<gene>
    <name evidence="1" type="ORF">PCON_13615</name>
</gene>
<reference evidence="1 2" key="1">
    <citation type="journal article" date="2013" name="PLoS Genet.">
        <title>The genome and development-dependent transcriptomes of Pyronema confluens: a window into fungal evolution.</title>
        <authorList>
            <person name="Traeger S."/>
            <person name="Altegoer F."/>
            <person name="Freitag M."/>
            <person name="Gabaldon T."/>
            <person name="Kempken F."/>
            <person name="Kumar A."/>
            <person name="Marcet-Houben M."/>
            <person name="Poggeler S."/>
            <person name="Stajich J.E."/>
            <person name="Nowrousian M."/>
        </authorList>
    </citation>
    <scope>NUCLEOTIDE SEQUENCE [LARGE SCALE GENOMIC DNA]</scope>
    <source>
        <strain evidence="2">CBS 100304</strain>
        <tissue evidence="1">Vegetative mycelium</tissue>
    </source>
</reference>
<keyword evidence="2" id="KW-1185">Reference proteome</keyword>
<dbReference type="EMBL" id="HF935907">
    <property type="protein sequence ID" value="CCX32764.1"/>
    <property type="molecule type" value="Genomic_DNA"/>
</dbReference>
<accession>U4LKZ2</accession>
<proteinExistence type="predicted"/>